<proteinExistence type="predicted"/>
<gene>
    <name evidence="2" type="ORF">RRG08_012367</name>
</gene>
<organism evidence="2 3">
    <name type="scientific">Elysia crispata</name>
    <name type="common">lettuce slug</name>
    <dbReference type="NCBI Taxonomy" id="231223"/>
    <lineage>
        <taxon>Eukaryota</taxon>
        <taxon>Metazoa</taxon>
        <taxon>Spiralia</taxon>
        <taxon>Lophotrochozoa</taxon>
        <taxon>Mollusca</taxon>
        <taxon>Gastropoda</taxon>
        <taxon>Heterobranchia</taxon>
        <taxon>Euthyneura</taxon>
        <taxon>Panpulmonata</taxon>
        <taxon>Sacoglossa</taxon>
        <taxon>Placobranchoidea</taxon>
        <taxon>Plakobranchidae</taxon>
        <taxon>Elysia</taxon>
    </lineage>
</organism>
<evidence type="ECO:0000313" key="2">
    <source>
        <dbReference type="EMBL" id="KAK3773242.1"/>
    </source>
</evidence>
<dbReference type="AlphaFoldDB" id="A0AAE0ZPY8"/>
<keyword evidence="3" id="KW-1185">Reference proteome</keyword>
<feature type="region of interest" description="Disordered" evidence="1">
    <location>
        <begin position="132"/>
        <end position="154"/>
    </location>
</feature>
<sequence length="373" mass="41224">MNPWKASLLSHQTSFSSTAPVGVTLPWTCTTEIAPTITTTDSTIVINVDTQSYLNKLSAQDYDDVSDADYVKDEDNSTQTHTEYPDAQRVDGEVTKIVPDTIEMEAEDEDSFDTPLSLGDDLNFVTFSGRDSNSTHNTYNPVSHVSNRSDPPPPIYKSTPKALIPTPVSEQQHAAAAVVDALKNFVIIPSTQHQTQVPTPKSVQTAVVSLPMSSPSLSSNSQSTTHPPRCHAQHHHPLPQTWTVVMDMTANANAPPQMSATHEKIERILERLVSGIDLTKSYLSKVEKIVRSSDEWKNIMAITDVPTPKKIDGTDFGIFVDHPQKDLLLEYTEYRKAVQQRASSTVSKDMKSLMECLKALNRSGNLQLILKVR</sequence>
<feature type="region of interest" description="Disordered" evidence="1">
    <location>
        <begin position="210"/>
        <end position="235"/>
    </location>
</feature>
<protein>
    <submittedName>
        <fullName evidence="2">Uncharacterized protein</fullName>
    </submittedName>
</protein>
<name>A0AAE0ZPY8_9GAST</name>
<comment type="caution">
    <text evidence="2">The sequence shown here is derived from an EMBL/GenBank/DDBJ whole genome shotgun (WGS) entry which is preliminary data.</text>
</comment>
<reference evidence="2" key="1">
    <citation type="journal article" date="2023" name="G3 (Bethesda)">
        <title>A reference genome for the long-term kleptoplast-retaining sea slug Elysia crispata morphotype clarki.</title>
        <authorList>
            <person name="Eastman K.E."/>
            <person name="Pendleton A.L."/>
            <person name="Shaikh M.A."/>
            <person name="Suttiyut T."/>
            <person name="Ogas R."/>
            <person name="Tomko P."/>
            <person name="Gavelis G."/>
            <person name="Widhalm J.R."/>
            <person name="Wisecaver J.H."/>
        </authorList>
    </citation>
    <scope>NUCLEOTIDE SEQUENCE</scope>
    <source>
        <strain evidence="2">ECLA1</strain>
    </source>
</reference>
<feature type="compositionally biased region" description="Polar residues" evidence="1">
    <location>
        <begin position="132"/>
        <end position="149"/>
    </location>
</feature>
<accession>A0AAE0ZPY8</accession>
<feature type="compositionally biased region" description="Low complexity" evidence="1">
    <location>
        <begin position="210"/>
        <end position="223"/>
    </location>
</feature>
<dbReference type="EMBL" id="JAWDGP010003552">
    <property type="protein sequence ID" value="KAK3773242.1"/>
    <property type="molecule type" value="Genomic_DNA"/>
</dbReference>
<evidence type="ECO:0000256" key="1">
    <source>
        <dbReference type="SAM" id="MobiDB-lite"/>
    </source>
</evidence>
<dbReference type="Proteomes" id="UP001283361">
    <property type="component" value="Unassembled WGS sequence"/>
</dbReference>
<evidence type="ECO:0000313" key="3">
    <source>
        <dbReference type="Proteomes" id="UP001283361"/>
    </source>
</evidence>